<keyword evidence="3" id="KW-0812">Transmembrane</keyword>
<dbReference type="InterPro" id="IPR050811">
    <property type="entry name" value="Phosphate_ABC_transporter"/>
</dbReference>
<keyword evidence="6" id="KW-1185">Reference proteome</keyword>
<keyword evidence="1" id="KW-0732">Signal</keyword>
<reference evidence="5 6" key="1">
    <citation type="submission" date="2023-05" db="EMBL/GenBank/DDBJ databases">
        <title>Draft genome sequence of Streptomyces sp. B-S-A6 isolated from a cave soil in Thailand.</title>
        <authorList>
            <person name="Chamroensaksri N."/>
            <person name="Muangham S."/>
        </authorList>
    </citation>
    <scope>NUCLEOTIDE SEQUENCE [LARGE SCALE GENOMIC DNA]</scope>
    <source>
        <strain evidence="5 6">B-S-A6</strain>
    </source>
</reference>
<keyword evidence="3" id="KW-0472">Membrane</keyword>
<dbReference type="RefSeq" id="WP_282545723.1">
    <property type="nucleotide sequence ID" value="NZ_JASCIQ010000037.1"/>
</dbReference>
<dbReference type="Gene3D" id="3.40.190.10">
    <property type="entry name" value="Periplasmic binding protein-like II"/>
    <property type="match status" value="2"/>
</dbReference>
<evidence type="ECO:0000313" key="5">
    <source>
        <dbReference type="EMBL" id="MDI3407813.1"/>
    </source>
</evidence>
<feature type="region of interest" description="Disordered" evidence="2">
    <location>
        <begin position="263"/>
        <end position="301"/>
    </location>
</feature>
<dbReference type="EMBL" id="JASCIQ010000037">
    <property type="protein sequence ID" value="MDI3407813.1"/>
    <property type="molecule type" value="Genomic_DNA"/>
</dbReference>
<comment type="caution">
    <text evidence="5">The sequence shown here is derived from an EMBL/GenBank/DDBJ whole genome shotgun (WGS) entry which is preliminary data.</text>
</comment>
<evidence type="ECO:0000256" key="3">
    <source>
        <dbReference type="SAM" id="Phobius"/>
    </source>
</evidence>
<evidence type="ECO:0000259" key="4">
    <source>
        <dbReference type="Pfam" id="PF12849"/>
    </source>
</evidence>
<evidence type="ECO:0000256" key="2">
    <source>
        <dbReference type="SAM" id="MobiDB-lite"/>
    </source>
</evidence>
<name>A0ABT6SK60_9ACTN</name>
<sequence length="513" mass="54603">MEEWLSAENVIAVGTALLGVLATIVALWIERRVPRRKRIGYRVQMDTPIGSDEGAGRANVRLGLFGEGAMTDATLVLLRVENDGSQSIAGDDYTGRELHGLTAEFSSRTIRGIAVTQPGDSGHLMDHFAPALGMRHEASKLYIPRVPLNPGEHFKLLVLLSGGHVGDAISITGGIRDGRVLPNRSTTPDDTPPLLSRPAKLLAGLLTLCVTALSTLIVVGGDRPPMGCAEGRLTVIGSTAFKPVAEELADKYEKDCPGSEITVDAHGSAPGINELDEAGGKSSASPALVAFSDGPKPSGRPQLRENRVAVSSFAMVLNDRVPLKNLSLSDLRRVYSGEVRTWRELDPGLPALPVVLVSRNSNSGTRAVFQRRILRGFEEEPSSADCRTKDNPKAPLVRCEADSTEQLLDSVADVPGAIGYAELRSATVPKGLHRLSLDGAAPTIEDVADSAYPFREIEHAYTYGRPPADSLVSSFLNYTVRGSGQDVIRTHGHVPCASPEGLRACGDGPAIDP</sequence>
<feature type="transmembrane region" description="Helical" evidence="3">
    <location>
        <begin position="201"/>
        <end position="220"/>
    </location>
</feature>
<evidence type="ECO:0000256" key="1">
    <source>
        <dbReference type="ARBA" id="ARBA00022729"/>
    </source>
</evidence>
<dbReference type="InterPro" id="IPR024370">
    <property type="entry name" value="PBP_domain"/>
</dbReference>
<dbReference type="PANTHER" id="PTHR30570:SF1">
    <property type="entry name" value="PHOSPHATE-BINDING PROTEIN PSTS"/>
    <property type="match status" value="1"/>
</dbReference>
<feature type="domain" description="PBP" evidence="4">
    <location>
        <begin position="230"/>
        <end position="480"/>
    </location>
</feature>
<feature type="transmembrane region" description="Helical" evidence="3">
    <location>
        <begin position="6"/>
        <end position="29"/>
    </location>
</feature>
<gene>
    <name evidence="5" type="ORF">QIS96_28865</name>
</gene>
<dbReference type="Proteomes" id="UP001223978">
    <property type="component" value="Unassembled WGS sequence"/>
</dbReference>
<proteinExistence type="predicted"/>
<dbReference type="Pfam" id="PF12849">
    <property type="entry name" value="PBP_like_2"/>
    <property type="match status" value="1"/>
</dbReference>
<organism evidence="5 6">
    <name type="scientific">Streptomyces cavernicola</name>
    <dbReference type="NCBI Taxonomy" id="3043613"/>
    <lineage>
        <taxon>Bacteria</taxon>
        <taxon>Bacillati</taxon>
        <taxon>Actinomycetota</taxon>
        <taxon>Actinomycetes</taxon>
        <taxon>Kitasatosporales</taxon>
        <taxon>Streptomycetaceae</taxon>
        <taxon>Streptomyces</taxon>
    </lineage>
</organism>
<dbReference type="PANTHER" id="PTHR30570">
    <property type="entry name" value="PERIPLASMIC PHOSPHATE BINDING COMPONENT OF PHOSPHATE ABC TRANSPORTER"/>
    <property type="match status" value="1"/>
</dbReference>
<evidence type="ECO:0000313" key="6">
    <source>
        <dbReference type="Proteomes" id="UP001223978"/>
    </source>
</evidence>
<keyword evidence="3" id="KW-1133">Transmembrane helix</keyword>
<dbReference type="SUPFAM" id="SSF53850">
    <property type="entry name" value="Periplasmic binding protein-like II"/>
    <property type="match status" value="1"/>
</dbReference>
<accession>A0ABT6SK60</accession>
<protein>
    <submittedName>
        <fullName evidence="5">Substrate-binding domain-containing protein</fullName>
    </submittedName>
</protein>